<dbReference type="PANTHER" id="PTHR30575">
    <property type="entry name" value="PEPTIDASE M20"/>
    <property type="match status" value="1"/>
</dbReference>
<dbReference type="PIRSF" id="PIRSF037226">
    <property type="entry name" value="Amidohydrolase_ACY1L2_prd"/>
    <property type="match status" value="1"/>
</dbReference>
<dbReference type="Pfam" id="PF01546">
    <property type="entry name" value="Peptidase_M20"/>
    <property type="match status" value="1"/>
</dbReference>
<dbReference type="STRING" id="885272.JonanDRAFT_1442"/>
<dbReference type="eggNOG" id="COG1473">
    <property type="taxonomic scope" value="Bacteria"/>
</dbReference>
<dbReference type="EMBL" id="CM001376">
    <property type="protein sequence ID" value="EHM13806.1"/>
    <property type="molecule type" value="Genomic_DNA"/>
</dbReference>
<dbReference type="HOGENOM" id="CLU_031812_2_1_0"/>
<organism evidence="3 4">
    <name type="scientific">Jonquetella anthropi DSM 22815</name>
    <dbReference type="NCBI Taxonomy" id="885272"/>
    <lineage>
        <taxon>Bacteria</taxon>
        <taxon>Thermotogati</taxon>
        <taxon>Synergistota</taxon>
        <taxon>Synergistia</taxon>
        <taxon>Synergistales</taxon>
        <taxon>Dethiosulfovibrionaceae</taxon>
        <taxon>Jonquetella</taxon>
    </lineage>
</organism>
<dbReference type="InterPro" id="IPR011650">
    <property type="entry name" value="Peptidase_M20_dimer"/>
</dbReference>
<dbReference type="InterPro" id="IPR002933">
    <property type="entry name" value="Peptidase_M20"/>
</dbReference>
<protein>
    <recommendedName>
        <fullName evidence="1">Peptidase M20 domain-containing protein 2</fullName>
    </recommendedName>
</protein>
<name>H0UIR1_9BACT</name>
<dbReference type="GO" id="GO:0016805">
    <property type="term" value="F:dipeptidase activity"/>
    <property type="evidence" value="ECO:0007669"/>
    <property type="project" value="InterPro"/>
</dbReference>
<dbReference type="Proteomes" id="UP000003806">
    <property type="component" value="Chromosome"/>
</dbReference>
<dbReference type="InterPro" id="IPR052030">
    <property type="entry name" value="Peptidase_M20/M20A_hydrolases"/>
</dbReference>
<dbReference type="InterPro" id="IPR036264">
    <property type="entry name" value="Bact_exopeptidase_dim_dom"/>
</dbReference>
<sequence>MTGTKKELKAMVVSSIDRRAEESQQLASSIAETPELGYFEFQTSEKIKKALEALGLKVENGLARTGLKAVLQCSTDGPTVAVIGELDGIPCVAHPTADPKTGASHACGHNLQVTEMVAVAAALSDPAVRGKLSGRVAFMAVPAEEFIEIDRRTALREEGAIAYLGGKQELVRLGVFDDVDMAMMVHAGGHAPEPGFDVPDLSMGFRAFSIRYKGKASHAAGAPHEGINALNAAIIGIGAVNALRETFRDEDNVRVHFIITKGGTSVNSVPDDVRLEGYVRALSTDCINRTFDRVIDAFESGAKAVGASFSASSLPGYLPLKCSVRLNDLFSSNAEGLVGADRVKRHTVFSASTDLGDLTQIMPAIQPLAGGTDGALHAPEFGVVDFNSAVLAPAKAMAMTVIDLLADGAAEAKDLLANFTPVFSKSGYLANLDASFGVRSSGPESR</sequence>
<dbReference type="Gene3D" id="3.30.70.360">
    <property type="match status" value="1"/>
</dbReference>
<dbReference type="RefSeq" id="WP_008519545.1">
    <property type="nucleotide sequence ID" value="NZ_CM001376.1"/>
</dbReference>
<accession>H0UIR1</accession>
<evidence type="ECO:0000313" key="3">
    <source>
        <dbReference type="EMBL" id="EHM13806.1"/>
    </source>
</evidence>
<dbReference type="AlphaFoldDB" id="H0UIR1"/>
<reference evidence="3 4" key="1">
    <citation type="submission" date="2011-11" db="EMBL/GenBank/DDBJ databases">
        <title>The Noncontiguous Finished genome of Jonquetella anthropi DSM 22815.</title>
        <authorList>
            <consortium name="US DOE Joint Genome Institute (JGI-PGF)"/>
            <person name="Lucas S."/>
            <person name="Copeland A."/>
            <person name="Lapidus A."/>
            <person name="Glavina del Rio T."/>
            <person name="Dalin E."/>
            <person name="Tice H."/>
            <person name="Bruce D."/>
            <person name="Goodwin L."/>
            <person name="Pitluck S."/>
            <person name="Peters L."/>
            <person name="Mikhailova N."/>
            <person name="Held B."/>
            <person name="Kyrpides N."/>
            <person name="Mavromatis K."/>
            <person name="Ivanova N."/>
            <person name="Markowitz V."/>
            <person name="Cheng J.-F."/>
            <person name="Hugenholtz P."/>
            <person name="Woyke T."/>
            <person name="Wu D."/>
            <person name="Gronow S."/>
            <person name="Wellnitz S."/>
            <person name="Brambilla E."/>
            <person name="Klenk H.-P."/>
            <person name="Eisen J.A."/>
        </authorList>
    </citation>
    <scope>NUCLEOTIDE SEQUENCE [LARGE SCALE GENOMIC DNA]</scope>
    <source>
        <strain evidence="3 4">DSM 22815</strain>
    </source>
</reference>
<proteinExistence type="inferred from homology"/>
<evidence type="ECO:0000313" key="4">
    <source>
        <dbReference type="Proteomes" id="UP000003806"/>
    </source>
</evidence>
<dbReference type="Pfam" id="PF07687">
    <property type="entry name" value="M20_dimer"/>
    <property type="match status" value="1"/>
</dbReference>
<evidence type="ECO:0000259" key="2">
    <source>
        <dbReference type="Pfam" id="PF07687"/>
    </source>
</evidence>
<dbReference type="PANTHER" id="PTHR30575:SF3">
    <property type="entry name" value="PEPTIDASE M20 DIMERISATION DOMAIN-CONTAINING PROTEIN"/>
    <property type="match status" value="1"/>
</dbReference>
<dbReference type="GO" id="GO:0046657">
    <property type="term" value="P:folic acid catabolic process"/>
    <property type="evidence" value="ECO:0007669"/>
    <property type="project" value="TreeGrafter"/>
</dbReference>
<dbReference type="SUPFAM" id="SSF55031">
    <property type="entry name" value="Bacterial exopeptidase dimerisation domain"/>
    <property type="match status" value="1"/>
</dbReference>
<gene>
    <name evidence="3" type="ORF">JonanDRAFT_1442</name>
</gene>
<dbReference type="SUPFAM" id="SSF53187">
    <property type="entry name" value="Zn-dependent exopeptidases"/>
    <property type="match status" value="1"/>
</dbReference>
<dbReference type="InterPro" id="IPR017439">
    <property type="entry name" value="Amidohydrolase"/>
</dbReference>
<evidence type="ECO:0000256" key="1">
    <source>
        <dbReference type="PIRNR" id="PIRNR037226"/>
    </source>
</evidence>
<keyword evidence="3" id="KW-0378">Hydrolase</keyword>
<dbReference type="InterPro" id="IPR017144">
    <property type="entry name" value="Xaa-Arg_dipeptidase"/>
</dbReference>
<feature type="domain" description="Peptidase M20 dimerisation" evidence="2">
    <location>
        <begin position="204"/>
        <end position="300"/>
    </location>
</feature>
<dbReference type="GO" id="GO:0071713">
    <property type="term" value="F:para-aminobenzoyl-glutamate hydrolase activity"/>
    <property type="evidence" value="ECO:0007669"/>
    <property type="project" value="TreeGrafter"/>
</dbReference>
<keyword evidence="4" id="KW-1185">Reference proteome</keyword>
<dbReference type="Gene3D" id="3.40.630.10">
    <property type="entry name" value="Zn peptidases"/>
    <property type="match status" value="1"/>
</dbReference>
<dbReference type="OrthoDB" id="9781032at2"/>
<dbReference type="NCBIfam" id="TIGR01891">
    <property type="entry name" value="amidohydrolases"/>
    <property type="match status" value="1"/>
</dbReference>
<comment type="similarity">
    <text evidence="1">Belongs to the peptidase M20A family.</text>
</comment>
<dbReference type="GO" id="GO:0005737">
    <property type="term" value="C:cytoplasm"/>
    <property type="evidence" value="ECO:0007669"/>
    <property type="project" value="TreeGrafter"/>
</dbReference>